<gene>
    <name evidence="3" type="ORF">ATO12_02810</name>
</gene>
<evidence type="ECO:0000313" key="3">
    <source>
        <dbReference type="EMBL" id="EZH75738.1"/>
    </source>
</evidence>
<comment type="caution">
    <text evidence="3">The sequence shown here is derived from an EMBL/GenBank/DDBJ whole genome shotgun (WGS) entry which is preliminary data.</text>
</comment>
<name>A0A023C1C3_9FLAO</name>
<dbReference type="AlphaFoldDB" id="A0A023C1C3"/>
<dbReference type="InterPro" id="IPR012338">
    <property type="entry name" value="Beta-lactam/transpept-like"/>
</dbReference>
<sequence>MKTNIFYSILITLILASCSNKKTSSVNSYIGFDISTDVLESFLDSKMKALDIPGLSFAIINDGNVVYRCNKGYSDVERKKLVSDTTIFEGASISKSVFAFFVMTFVEEGKLDIDTPLYKYFPYPDIAYDERYKLITARMVLSHRTGFPNWREDEEDKRLKLLFDPDSEYGYSGEGYQYLALVLKEIEKTDWDGLERIFQKKVAIPLKMKHSAFIQNPYTRQHKAEPYDENGNWIDWKNDYWFQKEDNVFYAASSLHTNPNDFSKWMITVMNKKGVSKNSYEELLKPHSKVPYDGIDVNYTLGFLSIDFPFTSIFLHSGNNEGFTSWYALDTNKKWGFVVFTNSENGEQLGQELFFYLLTGPNLYKLYILVGIVLLIFIIGIFYTVKFIQKKLKQSI</sequence>
<dbReference type="STRING" id="1317122.ATO12_02810"/>
<dbReference type="EMBL" id="AQRA01000001">
    <property type="protein sequence ID" value="EZH75738.1"/>
    <property type="molecule type" value="Genomic_DNA"/>
</dbReference>
<dbReference type="PROSITE" id="PS51257">
    <property type="entry name" value="PROKAR_LIPOPROTEIN"/>
    <property type="match status" value="1"/>
</dbReference>
<reference evidence="3 4" key="1">
    <citation type="submission" date="2014-04" db="EMBL/GenBank/DDBJ databases">
        <title>Aquimarina sp. 22II-S11-z7 Genome Sequencing.</title>
        <authorList>
            <person name="Lai Q."/>
        </authorList>
    </citation>
    <scope>NUCLEOTIDE SEQUENCE [LARGE SCALE GENOMIC DNA]</scope>
    <source>
        <strain evidence="3 4">22II-S11-z7</strain>
    </source>
</reference>
<keyword evidence="1" id="KW-1133">Transmembrane helix</keyword>
<keyword evidence="4" id="KW-1185">Reference proteome</keyword>
<proteinExistence type="predicted"/>
<keyword evidence="1" id="KW-0812">Transmembrane</keyword>
<dbReference type="OrthoDB" id="1357763at2"/>
<dbReference type="Pfam" id="PF00144">
    <property type="entry name" value="Beta-lactamase"/>
    <property type="match status" value="1"/>
</dbReference>
<dbReference type="RefSeq" id="WP_081801948.1">
    <property type="nucleotide sequence ID" value="NZ_AQRA01000001.1"/>
</dbReference>
<dbReference type="SUPFAM" id="SSF56601">
    <property type="entry name" value="beta-lactamase/transpeptidase-like"/>
    <property type="match status" value="1"/>
</dbReference>
<dbReference type="PANTHER" id="PTHR46825:SF9">
    <property type="entry name" value="BETA-LACTAMASE-RELATED DOMAIN-CONTAINING PROTEIN"/>
    <property type="match status" value="1"/>
</dbReference>
<protein>
    <submittedName>
        <fullName evidence="3">Beta-lactamase</fullName>
    </submittedName>
</protein>
<keyword evidence="1" id="KW-0472">Membrane</keyword>
<evidence type="ECO:0000313" key="4">
    <source>
        <dbReference type="Proteomes" id="UP000023541"/>
    </source>
</evidence>
<evidence type="ECO:0000256" key="1">
    <source>
        <dbReference type="SAM" id="Phobius"/>
    </source>
</evidence>
<dbReference type="InterPro" id="IPR001466">
    <property type="entry name" value="Beta-lactam-related"/>
</dbReference>
<dbReference type="InterPro" id="IPR050491">
    <property type="entry name" value="AmpC-like"/>
</dbReference>
<dbReference type="eggNOG" id="COG1680">
    <property type="taxonomic scope" value="Bacteria"/>
</dbReference>
<feature type="domain" description="Beta-lactamase-related" evidence="2">
    <location>
        <begin position="40"/>
        <end position="352"/>
    </location>
</feature>
<accession>A0A023C1C3</accession>
<dbReference type="Proteomes" id="UP000023541">
    <property type="component" value="Unassembled WGS sequence"/>
</dbReference>
<evidence type="ECO:0000259" key="2">
    <source>
        <dbReference type="Pfam" id="PF00144"/>
    </source>
</evidence>
<dbReference type="Gene3D" id="3.40.710.10">
    <property type="entry name" value="DD-peptidase/beta-lactamase superfamily"/>
    <property type="match status" value="1"/>
</dbReference>
<organism evidence="3 4">
    <name type="scientific">Aquimarina atlantica</name>
    <dbReference type="NCBI Taxonomy" id="1317122"/>
    <lineage>
        <taxon>Bacteria</taxon>
        <taxon>Pseudomonadati</taxon>
        <taxon>Bacteroidota</taxon>
        <taxon>Flavobacteriia</taxon>
        <taxon>Flavobacteriales</taxon>
        <taxon>Flavobacteriaceae</taxon>
        <taxon>Aquimarina</taxon>
    </lineage>
</organism>
<feature type="transmembrane region" description="Helical" evidence="1">
    <location>
        <begin position="366"/>
        <end position="385"/>
    </location>
</feature>
<dbReference type="PANTHER" id="PTHR46825">
    <property type="entry name" value="D-ALANYL-D-ALANINE-CARBOXYPEPTIDASE/ENDOPEPTIDASE AMPH"/>
    <property type="match status" value="1"/>
</dbReference>